<protein>
    <submittedName>
        <fullName evidence="1">Uncharacterized protein</fullName>
    </submittedName>
</protein>
<name>A0AA37WT33_9HYPH</name>
<dbReference type="RefSeq" id="WP_238195225.1">
    <property type="nucleotide sequence ID" value="NZ_BPQZ01000004.1"/>
</dbReference>
<reference evidence="2" key="1">
    <citation type="journal article" date="2019" name="Int. J. Syst. Evol. Microbiol.">
        <title>The Global Catalogue of Microorganisms (GCM) 10K type strain sequencing project: providing services to taxonomists for standard genome sequencing and annotation.</title>
        <authorList>
            <consortium name="The Broad Institute Genomics Platform"/>
            <consortium name="The Broad Institute Genome Sequencing Center for Infectious Disease"/>
            <person name="Wu L."/>
            <person name="Ma J."/>
        </authorList>
    </citation>
    <scope>NUCLEOTIDE SEQUENCE [LARGE SCALE GENOMIC DNA]</scope>
    <source>
        <strain evidence="2">NBRC 103632</strain>
    </source>
</reference>
<keyword evidence="2" id="KW-1185">Reference proteome</keyword>
<sequence length="66" mass="7158">MQIVAANYADTLRRSGSWNTAESAVLDTVRHELRGVFGEADDDLPAELTALVRRLDRADTGRGASV</sequence>
<proteinExistence type="predicted"/>
<comment type="caution">
    <text evidence="1">The sequence shown here is derived from an EMBL/GenBank/DDBJ whole genome shotgun (WGS) entry which is preliminary data.</text>
</comment>
<dbReference type="AlphaFoldDB" id="A0AA37WT33"/>
<accession>A0AA37WT33</accession>
<dbReference type="Proteomes" id="UP001157440">
    <property type="component" value="Unassembled WGS sequence"/>
</dbReference>
<gene>
    <name evidence="1" type="ORF">GCM10007890_45950</name>
</gene>
<organism evidence="1 2">
    <name type="scientific">Methylobacterium tardum</name>
    <dbReference type="NCBI Taxonomy" id="374432"/>
    <lineage>
        <taxon>Bacteria</taxon>
        <taxon>Pseudomonadati</taxon>
        <taxon>Pseudomonadota</taxon>
        <taxon>Alphaproteobacteria</taxon>
        <taxon>Hyphomicrobiales</taxon>
        <taxon>Methylobacteriaceae</taxon>
        <taxon>Methylobacterium</taxon>
    </lineage>
</organism>
<dbReference type="EMBL" id="BSPL01000023">
    <property type="protein sequence ID" value="GLS72580.1"/>
    <property type="molecule type" value="Genomic_DNA"/>
</dbReference>
<evidence type="ECO:0000313" key="2">
    <source>
        <dbReference type="Proteomes" id="UP001157440"/>
    </source>
</evidence>
<evidence type="ECO:0000313" key="1">
    <source>
        <dbReference type="EMBL" id="GLS72580.1"/>
    </source>
</evidence>